<sequence length="352" mass="36285">MLVSAYGRTLRRSKPGLLSPHGRYLAYVEPPDHGVPYVGPVLLHVLDLVTGKTRTISAAQLSSSADVLDWSGDETRLVVFAGGGLRVVDMAHDSLGPLIAGETAALSRSSDLAVQVGAEVDLYRGGALVHRLPVPPGLALARSGWSPGGRRLVLTRPQSDRTGVAAVLDVRSGAVTPLHGGEAVAWRSPSSLVTRTWQGGRPVLAALDTDTGHSSTLAAAPAAAGSIQLAGELLPSAVVDRPDRTPGQRAGVVALLACARQPHRPRAAPRSPAPSAHVRAPAAHTPAAPGDHGVGCAGCADADGRGAAVRLCHRGHRTGRPSAAPRGPPRVRRRSDGDTQPPVGRESPDLLT</sequence>
<dbReference type="EMBL" id="RBWV01000001">
    <property type="protein sequence ID" value="RKS84280.1"/>
    <property type="molecule type" value="Genomic_DNA"/>
</dbReference>
<protein>
    <recommendedName>
        <fullName evidence="4">WD40 repeat protein</fullName>
    </recommendedName>
</protein>
<dbReference type="InterPro" id="IPR011042">
    <property type="entry name" value="6-blade_b-propeller_TolB-like"/>
</dbReference>
<proteinExistence type="predicted"/>
<dbReference type="Proteomes" id="UP000281955">
    <property type="component" value="Unassembled WGS sequence"/>
</dbReference>
<evidence type="ECO:0000313" key="3">
    <source>
        <dbReference type="Proteomes" id="UP000281955"/>
    </source>
</evidence>
<evidence type="ECO:0008006" key="4">
    <source>
        <dbReference type="Google" id="ProtNLM"/>
    </source>
</evidence>
<accession>A0A420XVP2</accession>
<dbReference type="SUPFAM" id="SSF82171">
    <property type="entry name" value="DPP6 N-terminal domain-like"/>
    <property type="match status" value="1"/>
</dbReference>
<name>A0A420XVP2_9ACTN</name>
<gene>
    <name evidence="2" type="ORF">CLV35_0097</name>
</gene>
<evidence type="ECO:0000313" key="2">
    <source>
        <dbReference type="EMBL" id="RKS84280.1"/>
    </source>
</evidence>
<keyword evidence="3" id="KW-1185">Reference proteome</keyword>
<feature type="region of interest" description="Disordered" evidence="1">
    <location>
        <begin position="312"/>
        <end position="352"/>
    </location>
</feature>
<dbReference type="AlphaFoldDB" id="A0A420XVP2"/>
<feature type="compositionally biased region" description="Low complexity" evidence="1">
    <location>
        <begin position="268"/>
        <end position="284"/>
    </location>
</feature>
<evidence type="ECO:0000256" key="1">
    <source>
        <dbReference type="SAM" id="MobiDB-lite"/>
    </source>
</evidence>
<comment type="caution">
    <text evidence="2">The sequence shown here is derived from an EMBL/GenBank/DDBJ whole genome shotgun (WGS) entry which is preliminary data.</text>
</comment>
<dbReference type="Gene3D" id="2.120.10.30">
    <property type="entry name" value="TolB, C-terminal domain"/>
    <property type="match status" value="1"/>
</dbReference>
<reference evidence="2 3" key="1">
    <citation type="submission" date="2018-10" db="EMBL/GenBank/DDBJ databases">
        <title>Genomic Encyclopedia of Archaeal and Bacterial Type Strains, Phase II (KMG-II): from individual species to whole genera.</title>
        <authorList>
            <person name="Goeker M."/>
        </authorList>
    </citation>
    <scope>NUCLEOTIDE SEQUENCE [LARGE SCALE GENOMIC DNA]</scope>
    <source>
        <strain evidence="2 3">RP-AC37</strain>
    </source>
</reference>
<feature type="region of interest" description="Disordered" evidence="1">
    <location>
        <begin position="261"/>
        <end position="292"/>
    </location>
</feature>
<organism evidence="2 3">
    <name type="scientific">Motilibacter peucedani</name>
    <dbReference type="NCBI Taxonomy" id="598650"/>
    <lineage>
        <taxon>Bacteria</taxon>
        <taxon>Bacillati</taxon>
        <taxon>Actinomycetota</taxon>
        <taxon>Actinomycetes</taxon>
        <taxon>Motilibacterales</taxon>
        <taxon>Motilibacteraceae</taxon>
        <taxon>Motilibacter</taxon>
    </lineage>
</organism>
<dbReference type="InParanoid" id="A0A420XVP2"/>